<dbReference type="Proteomes" id="UP001337305">
    <property type="component" value="Unassembled WGS sequence"/>
</dbReference>
<proteinExistence type="predicted"/>
<keyword evidence="2" id="KW-1185">Reference proteome</keyword>
<evidence type="ECO:0000313" key="2">
    <source>
        <dbReference type="Proteomes" id="UP001337305"/>
    </source>
</evidence>
<reference evidence="1 2" key="1">
    <citation type="submission" date="2022-09" db="EMBL/GenBank/DDBJ databases">
        <title>Genome sequencing of Flavivirga sp. MEBiC05379.</title>
        <authorList>
            <person name="Oh H.-M."/>
            <person name="Kwon K.K."/>
            <person name="Park M.J."/>
            <person name="Yang S.-H."/>
        </authorList>
    </citation>
    <scope>NUCLEOTIDE SEQUENCE [LARGE SCALE GENOMIC DNA]</scope>
    <source>
        <strain evidence="1 2">MEBiC05379</strain>
    </source>
</reference>
<name>A0ABU7XUU4_9FLAO</name>
<sequence length="94" mass="11316">MKNKNYNWHTFFKQDINSNKSKFFYFRYDDNDKYECEEFTAENDKVTNIKFYDSDESHFNKILNSENVHGSSPIVYFGRKNIGWTAFGENITNK</sequence>
<gene>
    <name evidence="1" type="ORF">N1F79_10805</name>
</gene>
<evidence type="ECO:0000313" key="1">
    <source>
        <dbReference type="EMBL" id="MEF3833622.1"/>
    </source>
</evidence>
<dbReference type="EMBL" id="JAODOP010000004">
    <property type="protein sequence ID" value="MEF3833622.1"/>
    <property type="molecule type" value="Genomic_DNA"/>
</dbReference>
<protein>
    <submittedName>
        <fullName evidence="1">BREX-1 system adenine-specific DNA-methyltransferase PglX</fullName>
    </submittedName>
</protein>
<accession>A0ABU7XUU4</accession>
<dbReference type="RefSeq" id="WP_303305962.1">
    <property type="nucleotide sequence ID" value="NZ_JAODOP010000004.1"/>
</dbReference>
<comment type="caution">
    <text evidence="1">The sequence shown here is derived from an EMBL/GenBank/DDBJ whole genome shotgun (WGS) entry which is preliminary data.</text>
</comment>
<organism evidence="1 2">
    <name type="scientific">Flavivirga spongiicola</name>
    <dbReference type="NCBI Taxonomy" id="421621"/>
    <lineage>
        <taxon>Bacteria</taxon>
        <taxon>Pseudomonadati</taxon>
        <taxon>Bacteroidota</taxon>
        <taxon>Flavobacteriia</taxon>
        <taxon>Flavobacteriales</taxon>
        <taxon>Flavobacteriaceae</taxon>
        <taxon>Flavivirga</taxon>
    </lineage>
</organism>